<accession>A0A2D2W4C1</accession>
<organism evidence="1 2">
    <name type="scientific">Mycobacterium phage Superphikiman</name>
    <dbReference type="NCBI Taxonomy" id="2041551"/>
    <lineage>
        <taxon>Viruses</taxon>
        <taxon>Duplodnaviria</taxon>
        <taxon>Heunggongvirae</taxon>
        <taxon>Uroviricota</taxon>
        <taxon>Caudoviricetes</taxon>
        <taxon>Omegavirus</taxon>
        <taxon>Omegavirus courthouse</taxon>
    </lineage>
</organism>
<gene>
    <name evidence="1" type="ORF">SEA_SUPERPHIKIMAN_56</name>
</gene>
<reference evidence="1 2" key="1">
    <citation type="submission" date="2017-09" db="EMBL/GenBank/DDBJ databases">
        <authorList>
            <person name="Pradhan P."/>
            <person name="Aluri L.S."/>
            <person name="Anandarajan D."/>
            <person name="Beiriger J.C."/>
            <person name="Bethamcharla R."/>
            <person name="Betini N."/>
            <person name="Bhatt S.D."/>
            <person name="Chengalvala S."/>
            <person name="Cox N.E."/>
            <person name="Delvadia B.P."/>
            <person name="Desai A.S."/>
            <person name="Devaney A.M."/>
            <person name="Doyle B.K."/>
            <person name="Edgerton A.O."/>
            <person name="Erlich M.C."/>
            <person name="Fitzpatrick K.C."/>
            <person name="Gajjar E.A."/>
            <person name="Ganguly A."/>
            <person name="Gill R.S."/>
            <person name="Goldman M.G."/>
            <person name="Good P.M."/>
            <person name="Gupta N."/>
            <person name="Haddad L.M."/>
            <person name="Han E.J."/>
            <person name="Jain S."/>
            <person name="Jiang A."/>
            <person name="Jurgielewicz A.D."/>
            <person name="Kainth D.K."/>
            <person name="Karam J.M."/>
            <person name="Kodavatiganti M."/>
            <person name="Kriete S.J."/>
            <person name="MacDonald C.E."/>
            <person name="Maret J.P."/>
            <person name="Mathew A.E."/>
            <person name="Nako S."/>
            <person name="Natrajan M."/>
            <person name="Nishu N.M."/>
            <person name="Parikh A."/>
            <person name="Patel N."/>
            <person name="Patel P.D."/>
            <person name="Patel S."/>
            <person name="Patra K."/>
            <person name="Pumpuckdee D."/>
            <person name="Rai K."/>
            <person name="Ramanathan A."/>
            <person name="Sarkar A."/>
            <person name="Schaffer B.L."/>
            <person name="Shah P."/>
            <person name="Tata R.K."/>
            <person name="Tawfik A.H."/>
            <person name="Thuremella B.T."/>
            <person name="Toma J."/>
            <person name="Tran T.L."/>
            <person name="Veera S."/>
            <person name="Vemulapalli V.K."/>
            <person name="Vidas T.V."/>
            <person name="Vieira K.S."/>
            <person name="Vijayakumar G."/>
            <person name="Walor T.A."/>
            <person name="White C.R."/>
            <person name="Wong B.M."/>
            <person name="Zhao Sl."/>
            <person name="McDonald M.T."/>
            <person name="Dalia R."/>
            <person name="Little J.L."/>
            <person name="Gurney S.M.R."/>
            <person name="Bollivar D.W."/>
            <person name="Garlena R.A."/>
            <person name="Russell D.A."/>
            <person name="Pope W.H."/>
            <person name="Jacobs-Sera D."/>
            <person name="Hendrix R.W."/>
            <person name="Hatfull G.F."/>
        </authorList>
    </citation>
    <scope>NUCLEOTIDE SEQUENCE [LARGE SCALE GENOMIC DNA]</scope>
</reference>
<proteinExistence type="predicted"/>
<dbReference type="EMBL" id="MF919534">
    <property type="protein sequence ID" value="ATS92899.1"/>
    <property type="molecule type" value="Genomic_DNA"/>
</dbReference>
<name>A0A2D2W4C1_9CAUD</name>
<evidence type="ECO:0000313" key="1">
    <source>
        <dbReference type="EMBL" id="ATS92899.1"/>
    </source>
</evidence>
<protein>
    <submittedName>
        <fullName evidence="1">Uncharacterized protein</fullName>
    </submittedName>
</protein>
<sequence>MDAKVVTHRLGFPITREIARRALLAGAAVTNRLTADYLDSHLPHEEEPQPPVGMYL</sequence>
<evidence type="ECO:0000313" key="2">
    <source>
        <dbReference type="Proteomes" id="UP000240916"/>
    </source>
</evidence>
<dbReference type="Proteomes" id="UP000240916">
    <property type="component" value="Segment"/>
</dbReference>